<keyword evidence="1" id="KW-1133">Transmembrane helix</keyword>
<keyword evidence="3" id="KW-1185">Reference proteome</keyword>
<keyword evidence="1" id="KW-0812">Transmembrane</keyword>
<accession>A0A2T5P568</accession>
<evidence type="ECO:0000313" key="2">
    <source>
        <dbReference type="EMBL" id="PTU72871.1"/>
    </source>
</evidence>
<keyword evidence="1" id="KW-0472">Membrane</keyword>
<gene>
    <name evidence="2" type="ORF">DBO85_16545</name>
</gene>
<dbReference type="EMBL" id="QASN01000021">
    <property type="protein sequence ID" value="PTU72871.1"/>
    <property type="molecule type" value="Genomic_DNA"/>
</dbReference>
<feature type="transmembrane region" description="Helical" evidence="1">
    <location>
        <begin position="20"/>
        <end position="41"/>
    </location>
</feature>
<dbReference type="RefSeq" id="WP_108108494.1">
    <property type="nucleotide sequence ID" value="NZ_QASN01000021.1"/>
</dbReference>
<feature type="transmembrane region" description="Helical" evidence="1">
    <location>
        <begin position="227"/>
        <end position="248"/>
    </location>
</feature>
<comment type="caution">
    <text evidence="2">The sequence shown here is derived from an EMBL/GenBank/DDBJ whole genome shotgun (WGS) entry which is preliminary data.</text>
</comment>
<evidence type="ECO:0000256" key="1">
    <source>
        <dbReference type="SAM" id="Phobius"/>
    </source>
</evidence>
<name>A0A2T5P568_9PSED</name>
<reference evidence="2 3" key="1">
    <citation type="submission" date="2018-04" db="EMBL/GenBank/DDBJ databases">
        <title>Pseudomonas sp. nov., isolated from mangrove soil.</title>
        <authorList>
            <person name="Chen C."/>
        </authorList>
    </citation>
    <scope>NUCLEOTIDE SEQUENCE [LARGE SCALE GENOMIC DNA]</scope>
    <source>
        <strain evidence="2 3">TC-11</strain>
    </source>
</reference>
<dbReference type="OrthoDB" id="7029291at2"/>
<dbReference type="Proteomes" id="UP000244064">
    <property type="component" value="Unassembled WGS sequence"/>
</dbReference>
<evidence type="ECO:0000313" key="3">
    <source>
        <dbReference type="Proteomes" id="UP000244064"/>
    </source>
</evidence>
<protein>
    <submittedName>
        <fullName evidence="2">Uncharacterized protein</fullName>
    </submittedName>
</protein>
<sequence>MDSGKALLNQFWETFSAWGLFLNGLGGALLGLLLGVVLAVLLQRSGWLGRRNRWHHWLLKLYFLALPGLGIALGVQAGVLYAVQKEAYRQIDAFKPQLQAEADRYLDDFQAYVHAQQLGVVDLREDSLRELLARMVRDYLRENPLLGFEGRDDSVLEMAGYKLMEGLRESVLISLASDQLIKKAAGYSRLDEKTLEKIIQTRFSELFSADFVLGLAKKQVAALMQGFYLGVLMQLLIALLLIGLEVGLSRWFGQLRTLDAALQPPLPVA</sequence>
<feature type="transmembrane region" description="Helical" evidence="1">
    <location>
        <begin position="61"/>
        <end position="83"/>
    </location>
</feature>
<organism evidence="2 3">
    <name type="scientific">Pseudomonas mangrovi</name>
    <dbReference type="NCBI Taxonomy" id="2161748"/>
    <lineage>
        <taxon>Bacteria</taxon>
        <taxon>Pseudomonadati</taxon>
        <taxon>Pseudomonadota</taxon>
        <taxon>Gammaproteobacteria</taxon>
        <taxon>Pseudomonadales</taxon>
        <taxon>Pseudomonadaceae</taxon>
        <taxon>Pseudomonas</taxon>
    </lineage>
</organism>
<dbReference type="AlphaFoldDB" id="A0A2T5P568"/>
<proteinExistence type="predicted"/>